<dbReference type="STRING" id="1127699.HMPREF9151_02509"/>
<dbReference type="PATRIC" id="fig|1127699.3.peg.2303"/>
<dbReference type="Gene3D" id="3.90.550.10">
    <property type="entry name" value="Spore Coat Polysaccharide Biosynthesis Protein SpsA, Chain A"/>
    <property type="match status" value="1"/>
</dbReference>
<feature type="domain" description="Glycosyltransferase 2-like" evidence="1">
    <location>
        <begin position="64"/>
        <end position="144"/>
    </location>
</feature>
<dbReference type="RefSeq" id="WP_009161369.1">
    <property type="nucleotide sequence ID" value="NZ_KB290963.1"/>
</dbReference>
<dbReference type="SUPFAM" id="SSF53448">
    <property type="entry name" value="Nucleotide-diphospho-sugar transferases"/>
    <property type="match status" value="1"/>
</dbReference>
<sequence length="328" mass="38092">MKDKFEYSVAIRTVGKAGDKYIKELESLHQQTVKPKHIYIHLAEGFERPKEQVGIEEYIISQKGLVHQRAFSADGVDTEYLLILDDDVYFPKNSIENMYKALQHYNADGVAPDTFPSQNLSFVQKLIMYGANTTYGRRNDQWAIKIQRTGAFSYNNRPEHGAFYPTQSAAGTALFIKTEAFKAIHYEHELWVDQYPPGTFGEDQLMFNKLYKNGFKILMAYDTGVLHLDANTNKASQKTYDKLYYRAMSQYLTWYRSCCDLKGNSKAERIRCSWAYAYRLFIGSITRLVFSIMHLSPKFLTAHIKGNWDARNYVRTKEYKSLPNFILK</sequence>
<dbReference type="EMBL" id="AMEP01000164">
    <property type="protein sequence ID" value="EKX96107.1"/>
    <property type="molecule type" value="Genomic_DNA"/>
</dbReference>
<gene>
    <name evidence="2" type="ORF">HMPREF9151_02509</name>
</gene>
<evidence type="ECO:0000313" key="2">
    <source>
        <dbReference type="EMBL" id="EKX96107.1"/>
    </source>
</evidence>
<reference evidence="2 3" key="1">
    <citation type="submission" date="2012-05" db="EMBL/GenBank/DDBJ databases">
        <authorList>
            <person name="Weinstock G."/>
            <person name="Sodergren E."/>
            <person name="Lobos E.A."/>
            <person name="Fulton L."/>
            <person name="Fulton R."/>
            <person name="Courtney L."/>
            <person name="Fronick C."/>
            <person name="O'Laughlin M."/>
            <person name="Godfrey J."/>
            <person name="Wilson R.M."/>
            <person name="Miner T."/>
            <person name="Farmer C."/>
            <person name="Delehaunty K."/>
            <person name="Cordes M."/>
            <person name="Minx P."/>
            <person name="Tomlinson C."/>
            <person name="Chen J."/>
            <person name="Wollam A."/>
            <person name="Pepin K.H."/>
            <person name="Bhonagiri V."/>
            <person name="Zhang X."/>
            <person name="Suruliraj S."/>
            <person name="Warren W."/>
            <person name="Mitreva M."/>
            <person name="Mardis E.R."/>
            <person name="Wilson R.K."/>
        </authorList>
    </citation>
    <scope>NUCLEOTIDE SEQUENCE [LARGE SCALE GENOMIC DNA]</scope>
    <source>
        <strain evidence="2 3">F0055</strain>
    </source>
</reference>
<dbReference type="OrthoDB" id="1063104at2"/>
<evidence type="ECO:0000313" key="3">
    <source>
        <dbReference type="Proteomes" id="UP000010433"/>
    </source>
</evidence>
<dbReference type="AlphaFoldDB" id="L1MYE5"/>
<dbReference type="InterPro" id="IPR001173">
    <property type="entry name" value="Glyco_trans_2-like"/>
</dbReference>
<dbReference type="HOGENOM" id="CLU_856998_0_0_10"/>
<organism evidence="2 3">
    <name type="scientific">Hoylesella saccharolytica F0055</name>
    <dbReference type="NCBI Taxonomy" id="1127699"/>
    <lineage>
        <taxon>Bacteria</taxon>
        <taxon>Pseudomonadati</taxon>
        <taxon>Bacteroidota</taxon>
        <taxon>Bacteroidia</taxon>
        <taxon>Bacteroidales</taxon>
        <taxon>Prevotellaceae</taxon>
        <taxon>Hoylesella</taxon>
    </lineage>
</organism>
<protein>
    <recommendedName>
        <fullName evidence="1">Glycosyltransferase 2-like domain-containing protein</fullName>
    </recommendedName>
</protein>
<dbReference type="CDD" id="cd00761">
    <property type="entry name" value="Glyco_tranf_GTA_type"/>
    <property type="match status" value="1"/>
</dbReference>
<accession>L1MYE5</accession>
<evidence type="ECO:0000259" key="1">
    <source>
        <dbReference type="Pfam" id="PF00535"/>
    </source>
</evidence>
<name>L1MYE5_9BACT</name>
<dbReference type="Pfam" id="PF00535">
    <property type="entry name" value="Glycos_transf_2"/>
    <property type="match status" value="1"/>
</dbReference>
<keyword evidence="3" id="KW-1185">Reference proteome</keyword>
<proteinExistence type="predicted"/>
<comment type="caution">
    <text evidence="2">The sequence shown here is derived from an EMBL/GenBank/DDBJ whole genome shotgun (WGS) entry which is preliminary data.</text>
</comment>
<dbReference type="Proteomes" id="UP000010433">
    <property type="component" value="Unassembled WGS sequence"/>
</dbReference>
<dbReference type="InterPro" id="IPR029044">
    <property type="entry name" value="Nucleotide-diphossugar_trans"/>
</dbReference>